<dbReference type="STRING" id="40998.A0A2P7YW77"/>
<dbReference type="AlphaFoldDB" id="A0A2P7YW77"/>
<keyword evidence="4" id="KW-1185">Reference proteome</keyword>
<name>A0A2P7YW77_9PEZI</name>
<comment type="similarity">
    <text evidence="1">Belongs to the short-chain dehydrogenases/reductases (SDR) family.</text>
</comment>
<evidence type="ECO:0000256" key="1">
    <source>
        <dbReference type="ARBA" id="ARBA00006484"/>
    </source>
</evidence>
<accession>A0A2P7YW77</accession>
<sequence length="280" mass="28658">MTLPILIVTGAGGIGLGVCRRLGTGHHILLADYSASALSNVATTLKSEGHTITTQEVDISSLASISSLVSTAHTLCDTTASRIASVVHTAAVSPIQAPPSQILNVSLFGTAQLLDAFLPFANPGMSFVVVASIAAAFLPPLSPSLSAHMMLAPTEKLLDHPELGVEKLGTSTYGVAKRGGQLRVQAVSRRYGEKGARVNTVSPGVISTPMGLAELESEGGAMVQKLIDESALRRLGSPADVANVLAFLFSTEAGFVTGSDFQVDGGAVSAVAVQAAQAKK</sequence>
<organism evidence="3 4">
    <name type="scientific">Elsinoe australis</name>
    <dbReference type="NCBI Taxonomy" id="40998"/>
    <lineage>
        <taxon>Eukaryota</taxon>
        <taxon>Fungi</taxon>
        <taxon>Dikarya</taxon>
        <taxon>Ascomycota</taxon>
        <taxon>Pezizomycotina</taxon>
        <taxon>Dothideomycetes</taxon>
        <taxon>Dothideomycetidae</taxon>
        <taxon>Myriangiales</taxon>
        <taxon>Elsinoaceae</taxon>
        <taxon>Elsinoe</taxon>
    </lineage>
</organism>
<dbReference type="PANTHER" id="PTHR24321">
    <property type="entry name" value="DEHYDROGENASES, SHORT CHAIN"/>
    <property type="match status" value="1"/>
</dbReference>
<dbReference type="InterPro" id="IPR036291">
    <property type="entry name" value="NAD(P)-bd_dom_sf"/>
</dbReference>
<proteinExistence type="inferred from homology"/>
<comment type="caution">
    <text evidence="3">The sequence shown here is derived from an EMBL/GenBank/DDBJ whole genome shotgun (WGS) entry which is preliminary data.</text>
</comment>
<dbReference type="OrthoDB" id="5840532at2759"/>
<dbReference type="Pfam" id="PF13561">
    <property type="entry name" value="adh_short_C2"/>
    <property type="match status" value="1"/>
</dbReference>
<evidence type="ECO:0000313" key="4">
    <source>
        <dbReference type="Proteomes" id="UP000243723"/>
    </source>
</evidence>
<dbReference type="SUPFAM" id="SSF51735">
    <property type="entry name" value="NAD(P)-binding Rossmann-fold domains"/>
    <property type="match status" value="1"/>
</dbReference>
<gene>
    <name evidence="3" type="ORF">B9Z65_8150</name>
</gene>
<dbReference type="EMBL" id="NHZQ01000363">
    <property type="protein sequence ID" value="PSK40210.1"/>
    <property type="molecule type" value="Genomic_DNA"/>
</dbReference>
<keyword evidence="2" id="KW-0560">Oxidoreductase</keyword>
<dbReference type="Proteomes" id="UP000243723">
    <property type="component" value="Unassembled WGS sequence"/>
</dbReference>
<dbReference type="GO" id="GO:0016491">
    <property type="term" value="F:oxidoreductase activity"/>
    <property type="evidence" value="ECO:0007669"/>
    <property type="project" value="UniProtKB-KW"/>
</dbReference>
<dbReference type="PANTHER" id="PTHR24321:SF8">
    <property type="entry name" value="ESTRADIOL 17-BETA-DEHYDROGENASE 8-RELATED"/>
    <property type="match status" value="1"/>
</dbReference>
<dbReference type="Gene3D" id="3.40.50.720">
    <property type="entry name" value="NAD(P)-binding Rossmann-like Domain"/>
    <property type="match status" value="1"/>
</dbReference>
<evidence type="ECO:0000256" key="2">
    <source>
        <dbReference type="ARBA" id="ARBA00023002"/>
    </source>
</evidence>
<dbReference type="CDD" id="cd05233">
    <property type="entry name" value="SDR_c"/>
    <property type="match status" value="1"/>
</dbReference>
<dbReference type="PRINTS" id="PR00081">
    <property type="entry name" value="GDHRDH"/>
</dbReference>
<evidence type="ECO:0000313" key="3">
    <source>
        <dbReference type="EMBL" id="PSK40210.1"/>
    </source>
</evidence>
<reference evidence="3 4" key="1">
    <citation type="submission" date="2017-05" db="EMBL/GenBank/DDBJ databases">
        <title>Draft genome sequence of Elsinoe australis.</title>
        <authorList>
            <person name="Cheng Q."/>
        </authorList>
    </citation>
    <scope>NUCLEOTIDE SEQUENCE [LARGE SCALE GENOMIC DNA]</scope>
    <source>
        <strain evidence="3 4">NL1</strain>
    </source>
</reference>
<dbReference type="InterPro" id="IPR002347">
    <property type="entry name" value="SDR_fam"/>
</dbReference>
<dbReference type="Pfam" id="PF00106">
    <property type="entry name" value="adh_short"/>
    <property type="match status" value="1"/>
</dbReference>
<protein>
    <submittedName>
        <fullName evidence="3">Diacetyl reductase</fullName>
    </submittedName>
</protein>